<dbReference type="PANTHER" id="PTHR45700:SF2">
    <property type="entry name" value="UBIQUITIN-PROTEIN LIGASE E3C"/>
    <property type="match status" value="1"/>
</dbReference>
<dbReference type="GO" id="GO:0000209">
    <property type="term" value="P:protein polyubiquitination"/>
    <property type="evidence" value="ECO:0007669"/>
    <property type="project" value="InterPro"/>
</dbReference>
<name>T0RYM8_SAPDV</name>
<keyword evidence="9" id="KW-1185">Reference proteome</keyword>
<evidence type="ECO:0000256" key="6">
    <source>
        <dbReference type="SAM" id="MobiDB-lite"/>
    </source>
</evidence>
<dbReference type="EMBL" id="JH767143">
    <property type="protein sequence ID" value="EQC37698.1"/>
    <property type="molecule type" value="Genomic_DNA"/>
</dbReference>
<evidence type="ECO:0000259" key="7">
    <source>
        <dbReference type="PROSITE" id="PS50237"/>
    </source>
</evidence>
<dbReference type="InParanoid" id="T0RYM8"/>
<dbReference type="InterPro" id="IPR044611">
    <property type="entry name" value="E3A/B/C-like"/>
</dbReference>
<dbReference type="RefSeq" id="XP_008608631.1">
    <property type="nucleotide sequence ID" value="XM_008610409.1"/>
</dbReference>
<keyword evidence="3" id="KW-0808">Transferase</keyword>
<organism evidence="8 9">
    <name type="scientific">Saprolegnia diclina (strain VS20)</name>
    <dbReference type="NCBI Taxonomy" id="1156394"/>
    <lineage>
        <taxon>Eukaryota</taxon>
        <taxon>Sar</taxon>
        <taxon>Stramenopiles</taxon>
        <taxon>Oomycota</taxon>
        <taxon>Saprolegniomycetes</taxon>
        <taxon>Saprolegniales</taxon>
        <taxon>Saprolegniaceae</taxon>
        <taxon>Saprolegnia</taxon>
    </lineage>
</organism>
<dbReference type="OrthoDB" id="8068875at2759"/>
<dbReference type="PROSITE" id="PS50237">
    <property type="entry name" value="HECT"/>
    <property type="match status" value="1"/>
</dbReference>
<evidence type="ECO:0000256" key="4">
    <source>
        <dbReference type="ARBA" id="ARBA00022786"/>
    </source>
</evidence>
<feature type="active site" description="Glycyl thioester intermediate" evidence="5">
    <location>
        <position position="909"/>
    </location>
</feature>
<accession>T0RYM8</accession>
<dbReference type="Pfam" id="PF00632">
    <property type="entry name" value="HECT"/>
    <property type="match status" value="1"/>
</dbReference>
<dbReference type="OMA" id="TECIDRE"/>
<feature type="region of interest" description="Disordered" evidence="6">
    <location>
        <begin position="1"/>
        <end position="25"/>
    </location>
</feature>
<reference evidence="8 9" key="1">
    <citation type="submission" date="2012-04" db="EMBL/GenBank/DDBJ databases">
        <title>The Genome Sequence of Saprolegnia declina VS20.</title>
        <authorList>
            <consortium name="The Broad Institute Genome Sequencing Platform"/>
            <person name="Russ C."/>
            <person name="Nusbaum C."/>
            <person name="Tyler B."/>
            <person name="van West P."/>
            <person name="Dieguez-Uribeondo J."/>
            <person name="de Bruijn I."/>
            <person name="Tripathy S."/>
            <person name="Jiang R."/>
            <person name="Young S.K."/>
            <person name="Zeng Q."/>
            <person name="Gargeya S."/>
            <person name="Fitzgerald M."/>
            <person name="Haas B."/>
            <person name="Abouelleil A."/>
            <person name="Alvarado L."/>
            <person name="Arachchi H.M."/>
            <person name="Berlin A."/>
            <person name="Chapman S.B."/>
            <person name="Goldberg J."/>
            <person name="Griggs A."/>
            <person name="Gujja S."/>
            <person name="Hansen M."/>
            <person name="Howarth C."/>
            <person name="Imamovic A."/>
            <person name="Larimer J."/>
            <person name="McCowen C."/>
            <person name="Montmayeur A."/>
            <person name="Murphy C."/>
            <person name="Neiman D."/>
            <person name="Pearson M."/>
            <person name="Priest M."/>
            <person name="Roberts A."/>
            <person name="Saif S."/>
            <person name="Shea T."/>
            <person name="Sisk P."/>
            <person name="Sykes S."/>
            <person name="Wortman J."/>
            <person name="Nusbaum C."/>
            <person name="Birren B."/>
        </authorList>
    </citation>
    <scope>NUCLEOTIDE SEQUENCE [LARGE SCALE GENOMIC DNA]</scope>
    <source>
        <strain evidence="8 9">VS20</strain>
    </source>
</reference>
<protein>
    <recommendedName>
        <fullName evidence="2">HECT-type E3 ubiquitin transferase</fullName>
        <ecNumber evidence="2">2.3.2.26</ecNumber>
    </recommendedName>
</protein>
<dbReference type="CDD" id="cd00078">
    <property type="entry name" value="HECTc"/>
    <property type="match status" value="1"/>
</dbReference>
<dbReference type="GO" id="GO:0006511">
    <property type="term" value="P:ubiquitin-dependent protein catabolic process"/>
    <property type="evidence" value="ECO:0007669"/>
    <property type="project" value="TreeGrafter"/>
</dbReference>
<evidence type="ECO:0000313" key="8">
    <source>
        <dbReference type="EMBL" id="EQC37698.1"/>
    </source>
</evidence>
<evidence type="ECO:0000256" key="5">
    <source>
        <dbReference type="PROSITE-ProRule" id="PRU00104"/>
    </source>
</evidence>
<proteinExistence type="predicted"/>
<dbReference type="GO" id="GO:0061630">
    <property type="term" value="F:ubiquitin protein ligase activity"/>
    <property type="evidence" value="ECO:0007669"/>
    <property type="project" value="UniProtKB-EC"/>
</dbReference>
<evidence type="ECO:0000256" key="2">
    <source>
        <dbReference type="ARBA" id="ARBA00012485"/>
    </source>
</evidence>
<dbReference type="InterPro" id="IPR035983">
    <property type="entry name" value="Hect_E3_ubiquitin_ligase"/>
</dbReference>
<dbReference type="VEuPathDB" id="FungiDB:SDRG_04727"/>
<dbReference type="Gene3D" id="3.30.2410.10">
    <property type="entry name" value="Hect, E3 ligase catalytic domain"/>
    <property type="match status" value="1"/>
</dbReference>
<comment type="catalytic activity">
    <reaction evidence="1">
        <text>S-ubiquitinyl-[E2 ubiquitin-conjugating enzyme]-L-cysteine + [acceptor protein]-L-lysine = [E2 ubiquitin-conjugating enzyme]-L-cysteine + N(6)-ubiquitinyl-[acceptor protein]-L-lysine.</text>
        <dbReference type="EC" id="2.3.2.26"/>
    </reaction>
</comment>
<dbReference type="FunFam" id="3.30.2410.10:FF:000011">
    <property type="entry name" value="Putative Ubiquitin-protein ligase E3C"/>
    <property type="match status" value="1"/>
</dbReference>
<dbReference type="AlphaFoldDB" id="T0RYM8"/>
<dbReference type="Gene3D" id="3.90.1750.10">
    <property type="entry name" value="Hect, E3 ligase catalytic domains"/>
    <property type="match status" value="1"/>
</dbReference>
<dbReference type="SMART" id="SM00119">
    <property type="entry name" value="HECTc"/>
    <property type="match status" value="1"/>
</dbReference>
<dbReference type="FunFam" id="3.30.2160.10:FF:000002">
    <property type="entry name" value="Putative Ubiquitin-protein ligase E3C"/>
    <property type="match status" value="1"/>
</dbReference>
<dbReference type="STRING" id="1156394.T0RYM8"/>
<dbReference type="SUPFAM" id="SSF56204">
    <property type="entry name" value="Hect, E3 ligase catalytic domain"/>
    <property type="match status" value="1"/>
</dbReference>
<gene>
    <name evidence="8" type="ORF">SDRG_04727</name>
</gene>
<dbReference type="InterPro" id="IPR000569">
    <property type="entry name" value="HECT_dom"/>
</dbReference>
<dbReference type="EC" id="2.3.2.26" evidence="2"/>
<dbReference type="GeneID" id="19945454"/>
<dbReference type="Proteomes" id="UP000030762">
    <property type="component" value="Unassembled WGS sequence"/>
</dbReference>
<sequence>MFDGKATRAPRVSMSGRRDHAAASKQDVVAAAQRERMERAQKRTFHINSSKVQAWYRSVRARRAVTQSLLASVTAKCNDIAALQRLYTFVVPLPVLTRLVQEATFVQRYLSSTTTTALLELVLQAWPSLDDACNCDAAVARAWHRRLAMLCATAFRVDASSPALLAVLPRLSLPTIAHWAKIPSQQSFFHVVVAAVQQRQTALYGIVAPLLSQLLDADALHTTFAQTLLTTPLAAREPQFKAWLETALSWPALAHETQWRASLRLEQRAIVLGNLLELALSLTLHDDHRAVLLAYVSPDVLHSAYWRLGIDMASSDDEGSALAAAPASLPVGVTDQLTLWTHHALLSQLLCPASKYFVAVCTRVYAPLCLEARPFFLSAQMLVPPTALSSLLFALSERSVLHGLFRSLGHPSDPSTSPLWVLFAGAFVQYLHTSDDLSLQAHVDFLPAAVDAMRLRLYHVLWLAQGPVSAMTLLDLGLVLRLWNLLFVRNTRLHFCARPDAWVWPTVLHLQQFGLELSTEDGVSLDEFFEAPLLARLHFVLSTLPQAIPFASRVEFFTECIDREKAQIPGRHVFSQLRPLRIRRDEMIADSFEAFESIFAEQGAGGLKSRMQVTFVNAQGLDEAGVDGGGVFKEYMDLLTKHAFSTEHPFFLATDDRLLYPNPSAAFLFGSDPGRHYRFLGRVLAKALYEGILIEPPFAPFFLQKLLGQLNSLDDLQSLDATLYRHILEMKQTPSLIDDMGLTFSVATSRNGAMHVQDLAPNGQATSVTAANYVRYIHLLANFKLNAQIAPATHAFLQGFHDILPSLWLLMFSPTELQMLIGGATRDVDVDDWKANTNYGGGYHPSQPIMQWFWDIVADLSPDDRGELLKFITSCSRQPLLGFKQLQPLVCIQQVRISDDERLPSSATCMNLLKLPTYSSKDVMRAKLLYAIRSKAGFELS</sequence>
<feature type="domain" description="HECT" evidence="7">
    <location>
        <begin position="603"/>
        <end position="941"/>
    </location>
</feature>
<evidence type="ECO:0000256" key="3">
    <source>
        <dbReference type="ARBA" id="ARBA00022679"/>
    </source>
</evidence>
<keyword evidence="4 5" id="KW-0833">Ubl conjugation pathway</keyword>
<dbReference type="Gene3D" id="3.30.2160.10">
    <property type="entry name" value="Hect, E3 ligase catalytic domain"/>
    <property type="match status" value="1"/>
</dbReference>
<dbReference type="PANTHER" id="PTHR45700">
    <property type="entry name" value="UBIQUITIN-PROTEIN LIGASE E3C"/>
    <property type="match status" value="1"/>
</dbReference>
<evidence type="ECO:0000256" key="1">
    <source>
        <dbReference type="ARBA" id="ARBA00000885"/>
    </source>
</evidence>
<evidence type="ECO:0000313" key="9">
    <source>
        <dbReference type="Proteomes" id="UP000030762"/>
    </source>
</evidence>
<dbReference type="eggNOG" id="KOG0942">
    <property type="taxonomic scope" value="Eukaryota"/>
</dbReference>